<dbReference type="PANTHER" id="PTHR24009:SF3">
    <property type="entry name" value="RNA-BINDING (RRM_RBD_RNP MOTIFS) FAMILY PROTEIN-RELATED"/>
    <property type="match status" value="1"/>
</dbReference>
<evidence type="ECO:0000256" key="1">
    <source>
        <dbReference type="ARBA" id="ARBA00022723"/>
    </source>
</evidence>
<keyword evidence="4" id="KW-0694">RNA-binding</keyword>
<keyword evidence="9" id="KW-1185">Reference proteome</keyword>
<gene>
    <name evidence="8" type="ORF">Cni_G20456</name>
</gene>
<protein>
    <recommendedName>
        <fullName evidence="7">AtC3H46-like PABC-like domain-containing protein</fullName>
    </recommendedName>
</protein>
<dbReference type="GO" id="GO:0008270">
    <property type="term" value="F:zinc ion binding"/>
    <property type="evidence" value="ECO:0007669"/>
    <property type="project" value="UniProtKB-KW"/>
</dbReference>
<reference evidence="8 9" key="1">
    <citation type="submission" date="2023-10" db="EMBL/GenBank/DDBJ databases">
        <title>Chromosome-scale genome assembly provides insights into flower coloration mechanisms of Canna indica.</title>
        <authorList>
            <person name="Li C."/>
        </authorList>
    </citation>
    <scope>NUCLEOTIDE SEQUENCE [LARGE SCALE GENOMIC DNA]</scope>
    <source>
        <tissue evidence="8">Flower</tissue>
    </source>
</reference>
<dbReference type="Proteomes" id="UP001327560">
    <property type="component" value="Chromosome 6"/>
</dbReference>
<accession>A0AAQ3KQ06</accession>
<feature type="compositionally biased region" description="Basic residues" evidence="6">
    <location>
        <begin position="62"/>
        <end position="74"/>
    </location>
</feature>
<dbReference type="AlphaFoldDB" id="A0AAQ3KQ06"/>
<evidence type="ECO:0000259" key="7">
    <source>
        <dbReference type="Pfam" id="PF23182"/>
    </source>
</evidence>
<dbReference type="Pfam" id="PF23182">
    <property type="entry name" value="PABC_AtC3H46"/>
    <property type="match status" value="1"/>
</dbReference>
<evidence type="ECO:0000256" key="5">
    <source>
        <dbReference type="ARBA" id="ARBA00023125"/>
    </source>
</evidence>
<organism evidence="8 9">
    <name type="scientific">Canna indica</name>
    <name type="common">Indian-shot</name>
    <dbReference type="NCBI Taxonomy" id="4628"/>
    <lineage>
        <taxon>Eukaryota</taxon>
        <taxon>Viridiplantae</taxon>
        <taxon>Streptophyta</taxon>
        <taxon>Embryophyta</taxon>
        <taxon>Tracheophyta</taxon>
        <taxon>Spermatophyta</taxon>
        <taxon>Magnoliopsida</taxon>
        <taxon>Liliopsida</taxon>
        <taxon>Zingiberales</taxon>
        <taxon>Cannaceae</taxon>
        <taxon>Canna</taxon>
    </lineage>
</organism>
<evidence type="ECO:0000256" key="4">
    <source>
        <dbReference type="ARBA" id="ARBA00022884"/>
    </source>
</evidence>
<dbReference type="EMBL" id="CP136895">
    <property type="protein sequence ID" value="WOL11692.1"/>
    <property type="molecule type" value="Genomic_DNA"/>
</dbReference>
<evidence type="ECO:0000256" key="6">
    <source>
        <dbReference type="SAM" id="MobiDB-lite"/>
    </source>
</evidence>
<feature type="domain" description="AtC3H46-like PABC-like" evidence="7">
    <location>
        <begin position="114"/>
        <end position="172"/>
    </location>
</feature>
<evidence type="ECO:0000313" key="9">
    <source>
        <dbReference type="Proteomes" id="UP001327560"/>
    </source>
</evidence>
<proteinExistence type="predicted"/>
<evidence type="ECO:0000256" key="2">
    <source>
        <dbReference type="ARBA" id="ARBA00022771"/>
    </source>
</evidence>
<dbReference type="GO" id="GO:0003723">
    <property type="term" value="F:RNA binding"/>
    <property type="evidence" value="ECO:0007669"/>
    <property type="project" value="UniProtKB-KW"/>
</dbReference>
<evidence type="ECO:0000256" key="3">
    <source>
        <dbReference type="ARBA" id="ARBA00022833"/>
    </source>
</evidence>
<dbReference type="GO" id="GO:0003677">
    <property type="term" value="F:DNA binding"/>
    <property type="evidence" value="ECO:0007669"/>
    <property type="project" value="UniProtKB-KW"/>
</dbReference>
<sequence length="215" mass="22894">MERDAPPASSVEMLPYWVYSVKYVASPLVVRGGSPDAGGAGASALLDERIDSGGGAVSMRGGAHRHGFSARRRAPAPPRAAKGVRSPPQKDYVSPAASFLLLHTLLLRAHGDDMDVYEATRVVLARIQSLDTENATKIMRYILIQDHGDKEMIRLAFGLEVLLHSVVLKANFASRFASLGVSSPTSYAPPPIFSRSGGANSALNVSLDDLQAPTN</sequence>
<dbReference type="PANTHER" id="PTHR24009">
    <property type="entry name" value="RNA-BINDING (RRM/RBD/RNP MOTIFS)"/>
    <property type="match status" value="1"/>
</dbReference>
<feature type="region of interest" description="Disordered" evidence="6">
    <location>
        <begin position="56"/>
        <end position="90"/>
    </location>
</feature>
<dbReference type="InterPro" id="IPR056276">
    <property type="entry name" value="AtC3H46-like_PABC-like"/>
</dbReference>
<keyword evidence="3" id="KW-0862">Zinc</keyword>
<keyword evidence="2" id="KW-0863">Zinc-finger</keyword>
<name>A0AAQ3KQ06_9LILI</name>
<keyword evidence="5" id="KW-0238">DNA-binding</keyword>
<keyword evidence="1" id="KW-0479">Metal-binding</keyword>
<evidence type="ECO:0000313" key="8">
    <source>
        <dbReference type="EMBL" id="WOL11692.1"/>
    </source>
</evidence>